<name>A0A494RHI3_9CAUL</name>
<dbReference type="OrthoDB" id="9773411at2"/>
<dbReference type="Gene3D" id="2.60.40.2810">
    <property type="match status" value="4"/>
</dbReference>
<gene>
    <name evidence="1" type="ORF">D8I30_01220</name>
</gene>
<keyword evidence="2" id="KW-1185">Reference proteome</keyword>
<evidence type="ECO:0000313" key="1">
    <source>
        <dbReference type="EMBL" id="AYG93960.1"/>
    </source>
</evidence>
<organism evidence="1 2">
    <name type="scientific">Brevundimonas naejangsanensis</name>
    <dbReference type="NCBI Taxonomy" id="588932"/>
    <lineage>
        <taxon>Bacteria</taxon>
        <taxon>Pseudomonadati</taxon>
        <taxon>Pseudomonadota</taxon>
        <taxon>Alphaproteobacteria</taxon>
        <taxon>Caulobacterales</taxon>
        <taxon>Caulobacteraceae</taxon>
        <taxon>Brevundimonas</taxon>
    </lineage>
</organism>
<dbReference type="Proteomes" id="UP000276984">
    <property type="component" value="Chromosome"/>
</dbReference>
<proteinExistence type="predicted"/>
<protein>
    <submittedName>
        <fullName evidence="1">Tandem-95 repeat protein</fullName>
    </submittedName>
</protein>
<evidence type="ECO:0000313" key="2">
    <source>
        <dbReference type="Proteomes" id="UP000276984"/>
    </source>
</evidence>
<accession>A0A494RHI3</accession>
<dbReference type="EMBL" id="CP032707">
    <property type="protein sequence ID" value="AYG93960.1"/>
    <property type="molecule type" value="Genomic_DNA"/>
</dbReference>
<dbReference type="Pfam" id="PF17963">
    <property type="entry name" value="Big_9"/>
    <property type="match status" value="4"/>
</dbReference>
<sequence length="329" mass="33140">MGGGTHVRYTAPAAVGVKSFTYTISDGKGGTASATVTVTVNAPANNPPSANNDSASLTVGESTSIMVLANDSDPDGDAIFVSDVSTPTGGSASVAPGGGYLIYNAPTTAGTYSFYYWISDGRGGTSAAIVYVTVNPPPNRPPIANNDSATTGTSNSSFIFVLNNDFDPDGDPLTITSVSAVNGGGVATNMSGSSIRFDAPGDPGVKTFTYTISDGRGGTASATVTVDVSSSNRLPVAVNDVRTVKKATTTSISVLANDSDPDDDPLTIISVTVPSAGEVSIAPGGKHVVYVAPNWTDVNTFYYTISDGKGGTATALVRVTVTNPGGPLD</sequence>
<dbReference type="PANTHER" id="PTHR34720:SF9">
    <property type="entry name" value="BLR4714 PROTEIN"/>
    <property type="match status" value="1"/>
</dbReference>
<reference evidence="1 2" key="1">
    <citation type="submission" date="2018-10" db="EMBL/GenBank/DDBJ databases">
        <title>Complete genome sequence of Brevundimonas naejangsanensis BRV3.</title>
        <authorList>
            <person name="Berrios L."/>
            <person name="Ely B."/>
        </authorList>
    </citation>
    <scope>NUCLEOTIDE SEQUENCE [LARGE SCALE GENOMIC DNA]</scope>
    <source>
        <strain evidence="1 2">BRV3</strain>
    </source>
</reference>
<dbReference type="AlphaFoldDB" id="A0A494RHI3"/>
<dbReference type="NCBIfam" id="NF012211">
    <property type="entry name" value="tand_rpt_95"/>
    <property type="match status" value="4"/>
</dbReference>
<dbReference type="RefSeq" id="WP_121481120.1">
    <property type="nucleotide sequence ID" value="NZ_CP032707.1"/>
</dbReference>
<dbReference type="PANTHER" id="PTHR34720">
    <property type="entry name" value="MICROCYSTIN DEPENDENT PROTEIN"/>
    <property type="match status" value="1"/>
</dbReference>